<keyword evidence="1" id="KW-0812">Transmembrane</keyword>
<keyword evidence="4" id="KW-1185">Reference proteome</keyword>
<feature type="transmembrane region" description="Helical" evidence="1">
    <location>
        <begin position="478"/>
        <end position="497"/>
    </location>
</feature>
<comment type="caution">
    <text evidence="3">The sequence shown here is derived from an EMBL/GenBank/DDBJ whole genome shotgun (WGS) entry which is preliminary data.</text>
</comment>
<dbReference type="PANTHER" id="PTHR35395:SF1">
    <property type="entry name" value="DUF6536 DOMAIN-CONTAINING PROTEIN"/>
    <property type="match status" value="1"/>
</dbReference>
<gene>
    <name evidence="3" type="ORF">Cob_v011798</name>
</gene>
<feature type="transmembrane region" description="Helical" evidence="1">
    <location>
        <begin position="71"/>
        <end position="88"/>
    </location>
</feature>
<dbReference type="Proteomes" id="UP000014480">
    <property type="component" value="Unassembled WGS sequence"/>
</dbReference>
<keyword evidence="1" id="KW-0472">Membrane</keyword>
<dbReference type="GO" id="GO:0032259">
    <property type="term" value="P:methylation"/>
    <property type="evidence" value="ECO:0007669"/>
    <property type="project" value="UniProtKB-KW"/>
</dbReference>
<reference evidence="4" key="1">
    <citation type="journal article" date="2013" name="New Phytol.">
        <title>Comparative genomic and transcriptomic analyses reveal the hemibiotrophic stage shift of Colletotrichum fungi.</title>
        <authorList>
            <person name="Gan P."/>
            <person name="Ikeda K."/>
            <person name="Irieda H."/>
            <person name="Narusaka M."/>
            <person name="O'Connell R.J."/>
            <person name="Narusaka Y."/>
            <person name="Takano Y."/>
            <person name="Kubo Y."/>
            <person name="Shirasu K."/>
        </authorList>
    </citation>
    <scope>NUCLEOTIDE SEQUENCE [LARGE SCALE GENOMIC DNA]</scope>
    <source>
        <strain evidence="4">104-T / ATCC 96160 / CBS 514.97 / LARS 414 / MAFF 240422</strain>
    </source>
</reference>
<dbReference type="Pfam" id="PF20163">
    <property type="entry name" value="DUF6536"/>
    <property type="match status" value="1"/>
</dbReference>
<protein>
    <submittedName>
        <fullName evidence="3">Methyltransferase</fullName>
    </submittedName>
</protein>
<reference evidence="4" key="2">
    <citation type="journal article" date="2019" name="Mol. Plant Microbe Interact.">
        <title>Genome sequence resources for four phytopathogenic fungi from the Colletotrichum orbiculare species complex.</title>
        <authorList>
            <person name="Gan P."/>
            <person name="Tsushima A."/>
            <person name="Narusaka M."/>
            <person name="Narusaka Y."/>
            <person name="Takano Y."/>
            <person name="Kubo Y."/>
            <person name="Shirasu K."/>
        </authorList>
    </citation>
    <scope>GENOME REANNOTATION</scope>
    <source>
        <strain evidence="4">104-T / ATCC 96160 / CBS 514.97 / LARS 414 / MAFF 240422</strain>
    </source>
</reference>
<feature type="transmembrane region" description="Helical" evidence="1">
    <location>
        <begin position="377"/>
        <end position="400"/>
    </location>
</feature>
<organism evidence="3 4">
    <name type="scientific">Colletotrichum orbiculare (strain 104-T / ATCC 96160 / CBS 514.97 / LARS 414 / MAFF 240422)</name>
    <name type="common">Cucumber anthracnose fungus</name>
    <name type="synonym">Colletotrichum lagenarium</name>
    <dbReference type="NCBI Taxonomy" id="1213857"/>
    <lineage>
        <taxon>Eukaryota</taxon>
        <taxon>Fungi</taxon>
        <taxon>Dikarya</taxon>
        <taxon>Ascomycota</taxon>
        <taxon>Pezizomycotina</taxon>
        <taxon>Sordariomycetes</taxon>
        <taxon>Hypocreomycetidae</taxon>
        <taxon>Glomerellales</taxon>
        <taxon>Glomerellaceae</taxon>
        <taxon>Colletotrichum</taxon>
        <taxon>Colletotrichum orbiculare species complex</taxon>
    </lineage>
</organism>
<dbReference type="STRING" id="1213857.A0A484FCT4"/>
<proteinExistence type="predicted"/>
<evidence type="ECO:0000256" key="1">
    <source>
        <dbReference type="SAM" id="Phobius"/>
    </source>
</evidence>
<evidence type="ECO:0000313" key="4">
    <source>
        <dbReference type="Proteomes" id="UP000014480"/>
    </source>
</evidence>
<evidence type="ECO:0000313" key="3">
    <source>
        <dbReference type="EMBL" id="TDZ15365.1"/>
    </source>
</evidence>
<keyword evidence="1" id="KW-1133">Transmembrane helix</keyword>
<dbReference type="InterPro" id="IPR029063">
    <property type="entry name" value="SAM-dependent_MTases_sf"/>
</dbReference>
<sequence length="913" mass="101368">MRHLFGQSLSDWRVSALIFICAIWTLTAVLWILLAVARSRGGSPDSPVFNISKVFEGDCDSARVRLMALKAFVNTFSTLILVSSNYFMQMLAAPTRADIDGAHRRSRWMDVGIPSMRNLRFVSPWRGVLWCLLALSSLPFHLLFNACVFGSTTSPEWVTAVASEGFLEGREYYLPGVGLGPDPGPGDEAYGEVVPQEVQYMAANAKSWDRLSGKECLEAYSVWINVRNRRHMVAVVDADNNDRGWTTAEKSRAWETSLLNDTVYSLWYAGFYGFHSGNNRFTGSGLATGMTIRWENANGPYDNVSVISSKGRFWSLLDLRTGTWMEELLDDNDNWIISWDAQGAPGNVPLLNETLTVKYCLSEPLVGTCRIRINNDLFLAVCVVALFKSCLCVVVIGYLWKRKPLATIGDAVDSFIRLPDDTTRGMCTLGWKDFSRRSRWRPRKRPEDYGWLAEPRRWEKRTQRWGGSVHVSDWIKTYTIGVLGLILGFVALASFVGEVGGWERAYNWGTFGQDPENPVFALKYPSKALEAFVGSLAVSIVGSSLLSNLPQLGLSITCLLLNVIYTRMFMAREWASYSQSLKPLRVSDPKGQQRSEPFLEIPLPYAFAMQAAGLLLHWLCANSVYAIIVEPLEAIPPSQIVSSSYGQVTMYINILLSFKAAIATMAVFFGMLLVPIILSRCNLSGEVVLAGLTTTVSLAKDQVVFKVSAAEQCADALSTCQGEVDVITVAMAAHWFDVPAFYKAAAKLLRPGGTLAIWTCSSMFVHPSVPNHEKIQDILSDLEDRMLAPHVEEGNTISRNAYRDLKLPWDGVTSRGLFGKGSFKRVDWDLHGIPSVPKGGDGTPGPFLQGREVTSSEMEQTLSSASVVIRRRGANPDQALTDEDVVTVTARKLLWLLECRRDPAWGTARLFFS</sequence>
<feature type="transmembrane region" description="Helical" evidence="1">
    <location>
        <begin position="648"/>
        <end position="674"/>
    </location>
</feature>
<feature type="transmembrane region" description="Helical" evidence="1">
    <location>
        <begin position="12"/>
        <end position="36"/>
    </location>
</feature>
<dbReference type="SUPFAM" id="SSF53335">
    <property type="entry name" value="S-adenosyl-L-methionine-dependent methyltransferases"/>
    <property type="match status" value="1"/>
</dbReference>
<evidence type="ECO:0000259" key="2">
    <source>
        <dbReference type="Pfam" id="PF20163"/>
    </source>
</evidence>
<name>A0A484FCT4_COLOR</name>
<dbReference type="EMBL" id="AMCV02000041">
    <property type="protein sequence ID" value="TDZ15365.1"/>
    <property type="molecule type" value="Genomic_DNA"/>
</dbReference>
<keyword evidence="3" id="KW-0808">Transferase</keyword>
<feature type="transmembrane region" description="Helical" evidence="1">
    <location>
        <begin position="127"/>
        <end position="149"/>
    </location>
</feature>
<feature type="domain" description="DUF6536" evidence="2">
    <location>
        <begin position="12"/>
        <end position="167"/>
    </location>
</feature>
<dbReference type="Gene3D" id="3.40.50.150">
    <property type="entry name" value="Vaccinia Virus protein VP39"/>
    <property type="match status" value="1"/>
</dbReference>
<dbReference type="PANTHER" id="PTHR35395">
    <property type="entry name" value="DUF6536 DOMAIN-CONTAINING PROTEIN"/>
    <property type="match status" value="1"/>
</dbReference>
<dbReference type="OrthoDB" id="5429634at2759"/>
<dbReference type="InterPro" id="IPR046623">
    <property type="entry name" value="DUF6536"/>
</dbReference>
<dbReference type="AlphaFoldDB" id="A0A484FCT4"/>
<keyword evidence="3" id="KW-0489">Methyltransferase</keyword>
<dbReference type="GO" id="GO:0008168">
    <property type="term" value="F:methyltransferase activity"/>
    <property type="evidence" value="ECO:0007669"/>
    <property type="project" value="UniProtKB-KW"/>
</dbReference>
<accession>A0A484FCT4</accession>